<organism evidence="1 2">
    <name type="scientific">Legionella tucsonensis</name>
    <dbReference type="NCBI Taxonomy" id="40335"/>
    <lineage>
        <taxon>Bacteria</taxon>
        <taxon>Pseudomonadati</taxon>
        <taxon>Pseudomonadota</taxon>
        <taxon>Gammaproteobacteria</taxon>
        <taxon>Legionellales</taxon>
        <taxon>Legionellaceae</taxon>
        <taxon>Legionella</taxon>
    </lineage>
</organism>
<keyword evidence="2" id="KW-1185">Reference proteome</keyword>
<proteinExistence type="predicted"/>
<dbReference type="AlphaFoldDB" id="A0A0W0ZXN3"/>
<evidence type="ECO:0000313" key="1">
    <source>
        <dbReference type="EMBL" id="KTD73782.1"/>
    </source>
</evidence>
<name>A0A0W0ZXN3_9GAMM</name>
<dbReference type="Proteomes" id="UP000054693">
    <property type="component" value="Unassembled WGS sequence"/>
</dbReference>
<gene>
    <name evidence="1" type="ORF">Ltuc_1629</name>
</gene>
<comment type="caution">
    <text evidence="1">The sequence shown here is derived from an EMBL/GenBank/DDBJ whole genome shotgun (WGS) entry which is preliminary data.</text>
</comment>
<dbReference type="RefSeq" id="WP_193786845.1">
    <property type="nucleotide sequence ID" value="NZ_CAAAIP010000008.1"/>
</dbReference>
<protein>
    <submittedName>
        <fullName evidence="1">Putative FlgJ-like protein</fullName>
    </submittedName>
</protein>
<accession>A0A0W0ZXN3</accession>
<sequence length="204" mass="23743">MLYKKFVDMDVTAVEVRLHPKAKEFLFEHFVIMRKVFSDVLGQVETDYASIALINHEGQIFFMSSNPSIEQNLIEKSLWLFEGCFQLSFINQDQPKLWSELLHIGCIEAIKKYKQIDPGLITGISIPTEYDSYRAIFSFGLKRINPYIQNKSSIHCEKLLAMGKFALRRIQEYLTFPDQQPYITTKPKLKLIINNQVTYEHTPG</sequence>
<reference evidence="1 2" key="1">
    <citation type="submission" date="2015-11" db="EMBL/GenBank/DDBJ databases">
        <title>Genomic analysis of 38 Legionella species identifies large and diverse effector repertoires.</title>
        <authorList>
            <person name="Burstein D."/>
            <person name="Amaro F."/>
            <person name="Zusman T."/>
            <person name="Lifshitz Z."/>
            <person name="Cohen O."/>
            <person name="Gilbert J.A."/>
            <person name="Pupko T."/>
            <person name="Shuman H.A."/>
            <person name="Segal G."/>
        </authorList>
    </citation>
    <scope>NUCLEOTIDE SEQUENCE [LARGE SCALE GENOMIC DNA]</scope>
    <source>
        <strain evidence="1 2">ATCC 49180</strain>
    </source>
</reference>
<evidence type="ECO:0000313" key="2">
    <source>
        <dbReference type="Proteomes" id="UP000054693"/>
    </source>
</evidence>
<dbReference type="STRING" id="40335.Ltuc_1629"/>
<dbReference type="EMBL" id="LNZA01000001">
    <property type="protein sequence ID" value="KTD73782.1"/>
    <property type="molecule type" value="Genomic_DNA"/>
</dbReference>
<dbReference type="PATRIC" id="fig|40335.7.peg.1729"/>